<feature type="domain" description="Glucosidase II beta subunit N-terminal" evidence="4">
    <location>
        <begin position="45"/>
        <end position="137"/>
    </location>
</feature>
<feature type="compositionally biased region" description="Polar residues" evidence="2">
    <location>
        <begin position="234"/>
        <end position="248"/>
    </location>
</feature>
<organism evidence="5 6">
    <name type="scientific">Camellia sinensis var. sinensis</name>
    <name type="common">China tea</name>
    <dbReference type="NCBI Taxonomy" id="542762"/>
    <lineage>
        <taxon>Eukaryota</taxon>
        <taxon>Viridiplantae</taxon>
        <taxon>Streptophyta</taxon>
        <taxon>Embryophyta</taxon>
        <taxon>Tracheophyta</taxon>
        <taxon>Spermatophyta</taxon>
        <taxon>Magnoliopsida</taxon>
        <taxon>eudicotyledons</taxon>
        <taxon>Gunneridae</taxon>
        <taxon>Pentapetalae</taxon>
        <taxon>asterids</taxon>
        <taxon>Ericales</taxon>
        <taxon>Theaceae</taxon>
        <taxon>Camellia</taxon>
    </lineage>
</organism>
<protein>
    <recommendedName>
        <fullName evidence="4">Glucosidase II beta subunit N-terminal domain-containing protein</fullName>
    </recommendedName>
</protein>
<dbReference type="InterPro" id="IPR039794">
    <property type="entry name" value="Gtb1-like"/>
</dbReference>
<dbReference type="InterPro" id="IPR028146">
    <property type="entry name" value="PRKCSH_N"/>
</dbReference>
<feature type="signal peptide" evidence="3">
    <location>
        <begin position="1"/>
        <end position="33"/>
    </location>
</feature>
<feature type="compositionally biased region" description="Basic and acidic residues" evidence="2">
    <location>
        <begin position="199"/>
        <end position="232"/>
    </location>
</feature>
<feature type="region of interest" description="Disordered" evidence="2">
    <location>
        <begin position="199"/>
        <end position="386"/>
    </location>
</feature>
<dbReference type="PANTHER" id="PTHR12630">
    <property type="entry name" value="N-LINKED OLIGOSACCHARIDE PROCESSING"/>
    <property type="match status" value="1"/>
</dbReference>
<evidence type="ECO:0000313" key="5">
    <source>
        <dbReference type="EMBL" id="THG07304.1"/>
    </source>
</evidence>
<feature type="compositionally biased region" description="Polar residues" evidence="2">
    <location>
        <begin position="305"/>
        <end position="319"/>
    </location>
</feature>
<dbReference type="CDD" id="cd00112">
    <property type="entry name" value="LDLa"/>
    <property type="match status" value="1"/>
</dbReference>
<proteinExistence type="predicted"/>
<dbReference type="PANTHER" id="PTHR12630:SF1">
    <property type="entry name" value="GLUCOSIDASE 2 SUBUNIT BETA"/>
    <property type="match status" value="1"/>
</dbReference>
<dbReference type="GO" id="GO:0017177">
    <property type="term" value="C:glucosidase II complex"/>
    <property type="evidence" value="ECO:0007669"/>
    <property type="project" value="TreeGrafter"/>
</dbReference>
<feature type="compositionally biased region" description="Basic and acidic residues" evidence="2">
    <location>
        <begin position="330"/>
        <end position="345"/>
    </location>
</feature>
<evidence type="ECO:0000256" key="2">
    <source>
        <dbReference type="SAM" id="MobiDB-lite"/>
    </source>
</evidence>
<dbReference type="GO" id="GO:0006491">
    <property type="term" value="P:N-glycan processing"/>
    <property type="evidence" value="ECO:0007669"/>
    <property type="project" value="TreeGrafter"/>
</dbReference>
<reference evidence="5 6" key="1">
    <citation type="journal article" date="2018" name="Proc. Natl. Acad. Sci. U.S.A.">
        <title>Draft genome sequence of Camellia sinensis var. sinensis provides insights into the evolution of the tea genome and tea quality.</title>
        <authorList>
            <person name="Wei C."/>
            <person name="Yang H."/>
            <person name="Wang S."/>
            <person name="Zhao J."/>
            <person name="Liu C."/>
            <person name="Gao L."/>
            <person name="Xia E."/>
            <person name="Lu Y."/>
            <person name="Tai Y."/>
            <person name="She G."/>
            <person name="Sun J."/>
            <person name="Cao H."/>
            <person name="Tong W."/>
            <person name="Gao Q."/>
            <person name="Li Y."/>
            <person name="Deng W."/>
            <person name="Jiang X."/>
            <person name="Wang W."/>
            <person name="Chen Q."/>
            <person name="Zhang S."/>
            <person name="Li H."/>
            <person name="Wu J."/>
            <person name="Wang P."/>
            <person name="Li P."/>
            <person name="Shi C."/>
            <person name="Zheng F."/>
            <person name="Jian J."/>
            <person name="Huang B."/>
            <person name="Shan D."/>
            <person name="Shi M."/>
            <person name="Fang C."/>
            <person name="Yue Y."/>
            <person name="Li F."/>
            <person name="Li D."/>
            <person name="Wei S."/>
            <person name="Han B."/>
            <person name="Jiang C."/>
            <person name="Yin Y."/>
            <person name="Xia T."/>
            <person name="Zhang Z."/>
            <person name="Bennetzen J.L."/>
            <person name="Zhao S."/>
            <person name="Wan X."/>
        </authorList>
    </citation>
    <scope>NUCLEOTIDE SEQUENCE [LARGE SCALE GENOMIC DNA]</scope>
    <source>
        <strain evidence="6">cv. Shuchazao</strain>
        <tissue evidence="5">Leaf</tissue>
    </source>
</reference>
<dbReference type="AlphaFoldDB" id="A0A4S4DW73"/>
<dbReference type="STRING" id="542762.A0A4S4DW73"/>
<evidence type="ECO:0000313" key="6">
    <source>
        <dbReference type="Proteomes" id="UP000306102"/>
    </source>
</evidence>
<dbReference type="Pfam" id="PF12999">
    <property type="entry name" value="PRKCSH-like"/>
    <property type="match status" value="1"/>
</dbReference>
<feature type="chain" id="PRO_5020801060" description="Glucosidase II beta subunit N-terminal domain-containing protein" evidence="3">
    <location>
        <begin position="34"/>
        <end position="402"/>
    </location>
</feature>
<keyword evidence="6" id="KW-1185">Reference proteome</keyword>
<dbReference type="InterPro" id="IPR002172">
    <property type="entry name" value="LDrepeatLR_classA_rpt"/>
</dbReference>
<keyword evidence="3" id="KW-0732">Signal</keyword>
<gene>
    <name evidence="5" type="ORF">TEA_015844</name>
</gene>
<name>A0A4S4DW73_CAMSN</name>
<dbReference type="SUPFAM" id="SSF57424">
    <property type="entry name" value="LDL receptor-like module"/>
    <property type="match status" value="1"/>
</dbReference>
<feature type="compositionally biased region" description="Basic and acidic residues" evidence="2">
    <location>
        <begin position="263"/>
        <end position="303"/>
    </location>
</feature>
<accession>A0A4S4DW73</accession>
<dbReference type="Proteomes" id="UP000306102">
    <property type="component" value="Unassembled WGS sequence"/>
</dbReference>
<evidence type="ECO:0000256" key="3">
    <source>
        <dbReference type="SAM" id="SignalP"/>
    </source>
</evidence>
<evidence type="ECO:0000259" key="4">
    <source>
        <dbReference type="Pfam" id="PF12999"/>
    </source>
</evidence>
<keyword evidence="1" id="KW-1015">Disulfide bond</keyword>
<evidence type="ECO:0000256" key="1">
    <source>
        <dbReference type="ARBA" id="ARBA00023157"/>
    </source>
</evidence>
<comment type="caution">
    <text evidence="5">The sequence shown here is derived from an EMBL/GenBank/DDBJ whole genome shotgun (WGS) entry which is preliminary data.</text>
</comment>
<dbReference type="InterPro" id="IPR036055">
    <property type="entry name" value="LDL_receptor-like_sf"/>
</dbReference>
<sequence length="402" mass="44980">MKTSSFSSSSSSFSLLWFIIMLWVAFFIGRSASVPSRDLLGIAPQGTSACPNGKFYCHNAGYAPFFIFSSRVNDGICDCCDGSDEYDGKVKCSNTCWEAGKVARDKLKKKIATYQEGVTLRKQEVEQAKLAVAKDEAELSKLTSEEKILKGLVQQLKVETKEVVEELGREVYPNEERNNREYALDPYIGTCGRERKEQIEKAEEKERLQKEKEEKEKKAAEEAKGEKSKAVEETSSQVNPEESTNPDNTGLLEDSSSDQVRLVLERKEQIEKAEEKERLQKEKEEKEKKAAEEAKGEKSKAVEETSSQGNPEESTNPDNTGLLEDSSSDQDAREHPNDFIDEIAHSDNSGNEGLPKNEVQEGEAKEEEESPVAYESDPGVVSKAGRGNTWIRMHLQLVLMQL</sequence>
<dbReference type="EMBL" id="SDRB02010127">
    <property type="protein sequence ID" value="THG07304.1"/>
    <property type="molecule type" value="Genomic_DNA"/>
</dbReference>